<keyword evidence="6 10" id="KW-0863">Zinc-finger</keyword>
<dbReference type="Gene3D" id="2.60.120.780">
    <property type="entry name" value="PINIT domain"/>
    <property type="match status" value="1"/>
</dbReference>
<feature type="region of interest" description="Disordered" evidence="11">
    <location>
        <begin position="1580"/>
        <end position="1636"/>
    </location>
</feature>
<feature type="compositionally biased region" description="Acidic residues" evidence="11">
    <location>
        <begin position="483"/>
        <end position="493"/>
    </location>
</feature>
<feature type="region of interest" description="Disordered" evidence="11">
    <location>
        <begin position="700"/>
        <end position="752"/>
    </location>
</feature>
<feature type="region of interest" description="Disordered" evidence="11">
    <location>
        <begin position="1410"/>
        <end position="1468"/>
    </location>
</feature>
<dbReference type="Pfam" id="PF02891">
    <property type="entry name" value="zf-MIZ"/>
    <property type="match status" value="1"/>
</dbReference>
<evidence type="ECO:0000259" key="13">
    <source>
        <dbReference type="PROSITE" id="PS51044"/>
    </source>
</evidence>
<evidence type="ECO:0000256" key="6">
    <source>
        <dbReference type="ARBA" id="ARBA00022771"/>
    </source>
</evidence>
<accession>A0A448YLH5</accession>
<evidence type="ECO:0000256" key="7">
    <source>
        <dbReference type="ARBA" id="ARBA00022786"/>
    </source>
</evidence>
<evidence type="ECO:0000256" key="10">
    <source>
        <dbReference type="PROSITE-ProRule" id="PRU00452"/>
    </source>
</evidence>
<dbReference type="GO" id="GO:0016925">
    <property type="term" value="P:protein sumoylation"/>
    <property type="evidence" value="ECO:0007669"/>
    <property type="project" value="UniProtKB-UniPathway"/>
</dbReference>
<feature type="compositionally biased region" description="Polar residues" evidence="11">
    <location>
        <begin position="1097"/>
        <end position="1124"/>
    </location>
</feature>
<evidence type="ECO:0000259" key="14">
    <source>
        <dbReference type="PROSITE" id="PS51466"/>
    </source>
</evidence>
<evidence type="ECO:0000313" key="16">
    <source>
        <dbReference type="Proteomes" id="UP000290900"/>
    </source>
</evidence>
<evidence type="ECO:0000256" key="3">
    <source>
        <dbReference type="ARBA" id="ARBA00005383"/>
    </source>
</evidence>
<feature type="domain" description="SP-RING-type" evidence="13">
    <location>
        <begin position="300"/>
        <end position="381"/>
    </location>
</feature>
<evidence type="ECO:0000256" key="2">
    <source>
        <dbReference type="ARBA" id="ARBA00004718"/>
    </source>
</evidence>
<dbReference type="InterPro" id="IPR004181">
    <property type="entry name" value="Znf_MIZ"/>
</dbReference>
<feature type="region of interest" description="Disordered" evidence="11">
    <location>
        <begin position="1086"/>
        <end position="1152"/>
    </location>
</feature>
<dbReference type="SUPFAM" id="SSF68906">
    <property type="entry name" value="SAP domain"/>
    <property type="match status" value="1"/>
</dbReference>
<feature type="region of interest" description="Disordered" evidence="11">
    <location>
        <begin position="1171"/>
        <end position="1193"/>
    </location>
</feature>
<dbReference type="PANTHER" id="PTHR10782">
    <property type="entry name" value="ZINC FINGER MIZ DOMAIN-CONTAINING PROTEIN"/>
    <property type="match status" value="1"/>
</dbReference>
<proteinExistence type="inferred from homology"/>
<feature type="compositionally biased region" description="Basic and acidic residues" evidence="11">
    <location>
        <begin position="1280"/>
        <end position="1342"/>
    </location>
</feature>
<feature type="domain" description="SAP" evidence="12">
    <location>
        <begin position="20"/>
        <end position="54"/>
    </location>
</feature>
<feature type="region of interest" description="Disordered" evidence="11">
    <location>
        <begin position="434"/>
        <end position="508"/>
    </location>
</feature>
<gene>
    <name evidence="15" type="ORF">BRENAR_LOCUS2524</name>
</gene>
<feature type="domain" description="PINIT" evidence="14">
    <location>
        <begin position="113"/>
        <end position="271"/>
    </location>
</feature>
<feature type="compositionally biased region" description="Basic and acidic residues" evidence="11">
    <location>
        <begin position="1410"/>
        <end position="1467"/>
    </location>
</feature>
<dbReference type="STRING" id="13370.A0A448YLH5"/>
<evidence type="ECO:0000259" key="12">
    <source>
        <dbReference type="PROSITE" id="PS50800"/>
    </source>
</evidence>
<organism evidence="15 16">
    <name type="scientific">Brettanomyces naardenensis</name>
    <name type="common">Yeast</name>
    <dbReference type="NCBI Taxonomy" id="13370"/>
    <lineage>
        <taxon>Eukaryota</taxon>
        <taxon>Fungi</taxon>
        <taxon>Dikarya</taxon>
        <taxon>Ascomycota</taxon>
        <taxon>Saccharomycotina</taxon>
        <taxon>Pichiomycetes</taxon>
        <taxon>Pichiales</taxon>
        <taxon>Pichiaceae</taxon>
        <taxon>Brettanomyces</taxon>
    </lineage>
</organism>
<keyword evidence="16" id="KW-1185">Reference proteome</keyword>
<dbReference type="OrthoDB" id="28127at2759"/>
<dbReference type="InterPro" id="IPR013083">
    <property type="entry name" value="Znf_RING/FYVE/PHD"/>
</dbReference>
<comment type="similarity">
    <text evidence="3">Belongs to the PIAS family.</text>
</comment>
<dbReference type="Pfam" id="PF14324">
    <property type="entry name" value="PINIT"/>
    <property type="match status" value="1"/>
</dbReference>
<feature type="compositionally biased region" description="Basic and acidic residues" evidence="11">
    <location>
        <begin position="1245"/>
        <end position="1267"/>
    </location>
</feature>
<keyword evidence="8" id="KW-0862">Zinc</keyword>
<dbReference type="InParanoid" id="A0A448YLH5"/>
<evidence type="ECO:0000313" key="15">
    <source>
        <dbReference type="EMBL" id="VEU21792.1"/>
    </source>
</evidence>
<dbReference type="InterPro" id="IPR023321">
    <property type="entry name" value="PINIT"/>
</dbReference>
<dbReference type="PROSITE" id="PS51044">
    <property type="entry name" value="ZF_SP_RING"/>
    <property type="match status" value="1"/>
</dbReference>
<evidence type="ECO:0000256" key="11">
    <source>
        <dbReference type="SAM" id="MobiDB-lite"/>
    </source>
</evidence>
<dbReference type="InterPro" id="IPR036361">
    <property type="entry name" value="SAP_dom_sf"/>
</dbReference>
<evidence type="ECO:0000256" key="4">
    <source>
        <dbReference type="ARBA" id="ARBA00022679"/>
    </source>
</evidence>
<evidence type="ECO:0000256" key="5">
    <source>
        <dbReference type="ARBA" id="ARBA00022723"/>
    </source>
</evidence>
<dbReference type="GO" id="GO:0005634">
    <property type="term" value="C:nucleus"/>
    <property type="evidence" value="ECO:0007669"/>
    <property type="project" value="UniProtKB-SubCell"/>
</dbReference>
<evidence type="ECO:0000256" key="9">
    <source>
        <dbReference type="ARBA" id="ARBA00023242"/>
    </source>
</evidence>
<sequence length="1636" mass="179016">MTRQLDPVTERQFNDVIKTLLDLKVVELKEICRAFKLTMMGRKADLQDRIQRYLTDAKIRGNSQVVAAVCDFILKEHFLFPPNHFLPRSSDSTNGYTTRTPTTTGTATTTAAAANKRQHRPQRQLHIYFKKSPFFVLKRLITADGNNPSFARVQPKGRGTVHISFTLTESELELLHSSKKMHLFLVSGAAGETGSSQSSENKDIEFPQPIELTYNGVKLTDNVKGIKGKVGSAKPADLTPRLHENGVNVVDVVYAYTQRSFLMYIYIVEITTVEELLETVLSRPHIPKDATVKMIREGAEQDDMVASKELVSLNCPCSYMRMEHPCRSQTCQHIQCFDAYSFLNLQDQAPMWVCPICSHKISLETLAVDDYFTEIIHNTNSDIEYVELDSSGKWTPKVNIQDEYGARQRAAGSVKQEEAVVPPPNGVIEVIDLDSDAEEETDEERTVTPANLPGSGSDDPPQEPSTSPAVTGAVESQPIVIELDSESEDEEIDTATKENAPVIPPTGVPDVSFQNYNESHRSTTNFHGMGHPTANTASANVHERVWEKSNGTDATVIDHQASPAGNSHLGSSADSHRANSVAPQVTSSDDFRTATFPSSAFPRNAADVGGGQLLTFSSPAYDSGPMKNPFDSPVNTHPGSLLAFNVAAAVATKDSNPANISLANYRITTTTPILSESAHGSATTATGVSTFAPLITAPSLGPAPLTSQETATSLSGSEDATSIGQEAHPDPSNVAPYLQNPKRSAEPDCRPSKVRVLETEKFGKQPWYVQRIPSNASLAPSSSTAMNDFAASTASTGLGGSSSNSVARDERFSSPQSDTFKSNVSELYSGALESEIEGISAMSNRLSALYRSFSIGDTRIRDTILAHAVGNSSFQSQHSSHLKHLSIDVVRYLEDSLSVCCTMLEGIVSREKRTSKLLLGTLAQMYSEEQAKFTVNMEPLQYSELVKRLSRVQQRLLACKAVYRVNFELERQIKACKKSMLKHARYTESKKRVLEMLSKVAYAIRIENANTDKSTSSKGELTIYDKLALFEIHQFMNGAGIHLESAYEPVEEEMVQLRRISDMVKSFDASNFADCISVVPQSVGTGTTPPKIHQEHSNSAPMSRKATSSEGQMQLPTTNGTAEIQRSPPLAQPTSVPNLGNFPHNTAQQTADFTSTNGTSHILEQLNVGKDDESGRTVGAKRLSSEAQRSGETERIENATWVATTSIRAELDRRVKDALVAGEAHKVEEAMSAEKQQNLEAQNAEETKPGEARKAVESRKDDEEAQRAKQAPGTQPEVQKAVEGRRLLIAHEAEETRKAKEVHGAEEAHKAEEERKEEKACKEEETRRAEEVRKKEEARKANEAAAARGTEEERNSGVAREENGRRTEKIGKVPGIQRPEGAKTARDRMLAEVRGRIEDAKRKAMAVEVKKKAALKEAANKVKETGKIREQAGKDQERRRVPEEVKMKENAHTELTRKAGEVEKTAEGKGATACTALLRNQSPFIGNKPVVDGIQKKAGESAQLQETLRGRISESGLQKEVAEANAVHEGTSSPASSAPNKASNYPLPESAKGSEEDVSKGLLGFSVSLMRVKEMLHNKSSYQKPIKSATPEDMLPPLPPPPGSPNLHTDAHKVHRSALQAEHPEQRDVIDLTLSD</sequence>
<feature type="region of interest" description="Disordered" evidence="11">
    <location>
        <begin position="1239"/>
        <end position="1387"/>
    </location>
</feature>
<comment type="subcellular location">
    <subcellularLocation>
        <location evidence="1">Nucleus</location>
    </subcellularLocation>
</comment>
<dbReference type="SMART" id="SM00513">
    <property type="entry name" value="SAP"/>
    <property type="match status" value="1"/>
</dbReference>
<dbReference type="InterPro" id="IPR003034">
    <property type="entry name" value="SAP_dom"/>
</dbReference>
<comment type="pathway">
    <text evidence="2">Protein modification; protein sumoylation.</text>
</comment>
<dbReference type="EMBL" id="CAACVR010000012">
    <property type="protein sequence ID" value="VEU21792.1"/>
    <property type="molecule type" value="Genomic_DNA"/>
</dbReference>
<feature type="compositionally biased region" description="Basic and acidic residues" evidence="11">
    <location>
        <begin position="743"/>
        <end position="752"/>
    </location>
</feature>
<dbReference type="Gene3D" id="3.30.40.10">
    <property type="entry name" value="Zinc/RING finger domain, C3HC4 (zinc finger)"/>
    <property type="match status" value="1"/>
</dbReference>
<feature type="region of interest" description="Disordered" evidence="11">
    <location>
        <begin position="794"/>
        <end position="820"/>
    </location>
</feature>
<dbReference type="PANTHER" id="PTHR10782:SF4">
    <property type="entry name" value="TONALLI, ISOFORM E"/>
    <property type="match status" value="1"/>
</dbReference>
<dbReference type="GO" id="GO:0061665">
    <property type="term" value="F:SUMO ligase activity"/>
    <property type="evidence" value="ECO:0007669"/>
    <property type="project" value="TreeGrafter"/>
</dbReference>
<evidence type="ECO:0000256" key="8">
    <source>
        <dbReference type="ARBA" id="ARBA00022833"/>
    </source>
</evidence>
<keyword evidence="5" id="KW-0479">Metal-binding</keyword>
<feature type="compositionally biased region" description="Low complexity" evidence="11">
    <location>
        <begin position="1532"/>
        <end position="1544"/>
    </location>
</feature>
<feature type="compositionally biased region" description="Polar residues" evidence="11">
    <location>
        <begin position="1132"/>
        <end position="1152"/>
    </location>
</feature>
<protein>
    <submittedName>
        <fullName evidence="15">DEKNAAC102339</fullName>
    </submittedName>
</protein>
<name>A0A448YLH5_BRENA</name>
<feature type="compositionally biased region" description="Acidic residues" evidence="11">
    <location>
        <begin position="434"/>
        <end position="443"/>
    </location>
</feature>
<feature type="compositionally biased region" description="Low complexity" evidence="11">
    <location>
        <begin position="794"/>
        <end position="805"/>
    </location>
</feature>
<feature type="compositionally biased region" description="Pro residues" evidence="11">
    <location>
        <begin position="1594"/>
        <end position="1604"/>
    </location>
</feature>
<keyword evidence="7" id="KW-0833">Ubl conjugation pathway</keyword>
<keyword evidence="9" id="KW-0539">Nucleus</keyword>
<keyword evidence="4" id="KW-0808">Transferase</keyword>
<dbReference type="GO" id="GO:0008270">
    <property type="term" value="F:zinc ion binding"/>
    <property type="evidence" value="ECO:0007669"/>
    <property type="project" value="UniProtKB-KW"/>
</dbReference>
<dbReference type="UniPathway" id="UPA00886"/>
<reference evidence="15 16" key="1">
    <citation type="submission" date="2018-12" db="EMBL/GenBank/DDBJ databases">
        <authorList>
            <person name="Tiukova I."/>
            <person name="Dainat J."/>
        </authorList>
    </citation>
    <scope>NUCLEOTIDE SEQUENCE [LARGE SCALE GENOMIC DNA]</scope>
</reference>
<dbReference type="GO" id="GO:0000785">
    <property type="term" value="C:chromatin"/>
    <property type="evidence" value="ECO:0007669"/>
    <property type="project" value="TreeGrafter"/>
</dbReference>
<feature type="compositionally biased region" description="Basic and acidic residues" evidence="11">
    <location>
        <begin position="1349"/>
        <end position="1371"/>
    </location>
</feature>
<dbReference type="Proteomes" id="UP000290900">
    <property type="component" value="Unassembled WGS sequence"/>
</dbReference>
<dbReference type="Gene3D" id="1.10.720.30">
    <property type="entry name" value="SAP domain"/>
    <property type="match status" value="1"/>
</dbReference>
<dbReference type="PROSITE" id="PS51466">
    <property type="entry name" value="PINIT"/>
    <property type="match status" value="1"/>
</dbReference>
<feature type="region of interest" description="Disordered" evidence="11">
    <location>
        <begin position="1509"/>
        <end position="1558"/>
    </location>
</feature>
<dbReference type="InterPro" id="IPR038654">
    <property type="entry name" value="PINIT_sf"/>
</dbReference>
<feature type="compositionally biased region" description="Polar residues" evidence="11">
    <location>
        <begin position="705"/>
        <end position="724"/>
    </location>
</feature>
<dbReference type="Pfam" id="PF02037">
    <property type="entry name" value="SAP"/>
    <property type="match status" value="1"/>
</dbReference>
<dbReference type="PROSITE" id="PS50800">
    <property type="entry name" value="SAP"/>
    <property type="match status" value="1"/>
</dbReference>
<evidence type="ECO:0000256" key="1">
    <source>
        <dbReference type="ARBA" id="ARBA00004123"/>
    </source>
</evidence>